<dbReference type="GO" id="GO:0016787">
    <property type="term" value="F:hydrolase activity"/>
    <property type="evidence" value="ECO:0007669"/>
    <property type="project" value="UniProtKB-KW"/>
</dbReference>
<keyword evidence="1" id="KW-0472">Membrane</keyword>
<feature type="transmembrane region" description="Helical" evidence="1">
    <location>
        <begin position="167"/>
        <end position="186"/>
    </location>
</feature>
<keyword evidence="2" id="KW-0378">Hydrolase</keyword>
<proteinExistence type="predicted"/>
<reference evidence="2" key="1">
    <citation type="submission" date="2023-07" db="EMBL/GenBank/DDBJ databases">
        <title>Genomic Encyclopedia of Type Strains, Phase IV (KMG-IV): sequencing the most valuable type-strain genomes for metagenomic binning, comparative biology and taxonomic classification.</title>
        <authorList>
            <person name="Goeker M."/>
        </authorList>
    </citation>
    <scope>NUCLEOTIDE SEQUENCE</scope>
    <source>
        <strain evidence="2">DSM 26174</strain>
    </source>
</reference>
<dbReference type="InterPro" id="IPR007404">
    <property type="entry name" value="YdjM-like"/>
</dbReference>
<dbReference type="AlphaFoldDB" id="A0AAE3XLM4"/>
<keyword evidence="1" id="KW-1133">Transmembrane helix</keyword>
<name>A0AAE3XLM4_9BACT</name>
<dbReference type="Pfam" id="PF04307">
    <property type="entry name" value="YdjM"/>
    <property type="match status" value="1"/>
</dbReference>
<organism evidence="2 3">
    <name type="scientific">Aureibacter tunicatorum</name>
    <dbReference type="NCBI Taxonomy" id="866807"/>
    <lineage>
        <taxon>Bacteria</taxon>
        <taxon>Pseudomonadati</taxon>
        <taxon>Bacteroidota</taxon>
        <taxon>Cytophagia</taxon>
        <taxon>Cytophagales</taxon>
        <taxon>Persicobacteraceae</taxon>
        <taxon>Aureibacter</taxon>
    </lineage>
</organism>
<evidence type="ECO:0000313" key="3">
    <source>
        <dbReference type="Proteomes" id="UP001185092"/>
    </source>
</evidence>
<accession>A0AAE3XLM4</accession>
<gene>
    <name evidence="2" type="ORF">HNQ88_001797</name>
</gene>
<dbReference type="RefSeq" id="WP_309938268.1">
    <property type="nucleotide sequence ID" value="NZ_AP025305.1"/>
</dbReference>
<keyword evidence="3" id="KW-1185">Reference proteome</keyword>
<protein>
    <submittedName>
        <fullName evidence="2">Membrane-bound metal-dependent hydrolase YbcI (DUF457 family)</fullName>
    </submittedName>
</protein>
<evidence type="ECO:0000313" key="2">
    <source>
        <dbReference type="EMBL" id="MDR6238760.1"/>
    </source>
</evidence>
<feature type="transmembrane region" description="Helical" evidence="1">
    <location>
        <begin position="82"/>
        <end position="103"/>
    </location>
</feature>
<keyword evidence="1" id="KW-0812">Transmembrane</keyword>
<comment type="caution">
    <text evidence="2">The sequence shown here is derived from an EMBL/GenBank/DDBJ whole genome shotgun (WGS) entry which is preliminary data.</text>
</comment>
<sequence>MDILSHAFSGIACGTVIASYGKNNWKEKASIILAGGLGGAIPDIDAVSMWSKFDQTIGKALGLTASGKSIYVGKFWYSHHGFTHSILASILFTLFFLAIISFFKKHSIENTRRNSWMALSFLSGMLVHAIEDMPTPWGAWGGVRLFFPNEMYIGGFGNIWWWNNYDLFLIICAVIFINISIISLPIRVQNLKRFACSLTFMLGLAFGARQITTRPVNFNELNKTQNYMQLEKKSKEIQKEILGKKVYNIMHDIDQKIPFYF</sequence>
<dbReference type="EMBL" id="JAVDQD010000002">
    <property type="protein sequence ID" value="MDR6238760.1"/>
    <property type="molecule type" value="Genomic_DNA"/>
</dbReference>
<dbReference type="Proteomes" id="UP001185092">
    <property type="component" value="Unassembled WGS sequence"/>
</dbReference>
<evidence type="ECO:0000256" key="1">
    <source>
        <dbReference type="SAM" id="Phobius"/>
    </source>
</evidence>